<dbReference type="Proteomes" id="UP000473278">
    <property type="component" value="Unassembled WGS sequence"/>
</dbReference>
<dbReference type="EMBL" id="JAALLT010000001">
    <property type="protein sequence ID" value="NGP75070.1"/>
    <property type="molecule type" value="Genomic_DNA"/>
</dbReference>
<comment type="caution">
    <text evidence="1">The sequence shown here is derived from an EMBL/GenBank/DDBJ whole genome shotgun (WGS) entry which is preliminary data.</text>
</comment>
<organism evidence="1 2">
    <name type="scientific">Halalkalibaculum roseum</name>
    <dbReference type="NCBI Taxonomy" id="2709311"/>
    <lineage>
        <taxon>Bacteria</taxon>
        <taxon>Pseudomonadati</taxon>
        <taxon>Balneolota</taxon>
        <taxon>Balneolia</taxon>
        <taxon>Balneolales</taxon>
        <taxon>Balneolaceae</taxon>
        <taxon>Halalkalibaculum</taxon>
    </lineage>
</organism>
<name>A0A6M1SQJ2_9BACT</name>
<protein>
    <submittedName>
        <fullName evidence="1">Uncharacterized protein</fullName>
    </submittedName>
</protein>
<reference evidence="1 2" key="1">
    <citation type="submission" date="2020-02" db="EMBL/GenBank/DDBJ databases">
        <title>Balneolaceae bacterium YR4-1, complete genome.</title>
        <authorList>
            <person name="Li Y."/>
            <person name="Wu S."/>
        </authorList>
    </citation>
    <scope>NUCLEOTIDE SEQUENCE [LARGE SCALE GENOMIC DNA]</scope>
    <source>
        <strain evidence="1 2">YR4-1</strain>
    </source>
</reference>
<dbReference type="AlphaFoldDB" id="A0A6M1SQJ2"/>
<evidence type="ECO:0000313" key="2">
    <source>
        <dbReference type="Proteomes" id="UP000473278"/>
    </source>
</evidence>
<gene>
    <name evidence="1" type="ORF">G3570_00380</name>
</gene>
<evidence type="ECO:0000313" key="1">
    <source>
        <dbReference type="EMBL" id="NGP75070.1"/>
    </source>
</evidence>
<dbReference type="RefSeq" id="WP_165138058.1">
    <property type="nucleotide sequence ID" value="NZ_JAALLT010000001.1"/>
</dbReference>
<keyword evidence="2" id="KW-1185">Reference proteome</keyword>
<accession>A0A6M1SQJ2</accession>
<sequence>MSYLARLCYDQHKNRNLNFEQTYMENPGNNHTGFELVKGEFTTAEAREVLTNLINSKLRFHSKKNLQAYEQSGKTDPNSESRIQELKQLRKQLLEDLNEAREEDCMVELQASINLKFLKPVRS</sequence>
<proteinExistence type="predicted"/>